<comment type="caution">
    <text evidence="3">The sequence shown here is derived from an EMBL/GenBank/DDBJ whole genome shotgun (WGS) entry which is preliminary data.</text>
</comment>
<dbReference type="Proteomes" id="UP000518266">
    <property type="component" value="Unassembled WGS sequence"/>
</dbReference>
<feature type="transmembrane region" description="Helical" evidence="2">
    <location>
        <begin position="123"/>
        <end position="147"/>
    </location>
</feature>
<evidence type="ECO:0000256" key="2">
    <source>
        <dbReference type="SAM" id="Phobius"/>
    </source>
</evidence>
<keyword evidence="2" id="KW-1133">Transmembrane helix</keyword>
<feature type="compositionally biased region" description="Polar residues" evidence="1">
    <location>
        <begin position="1"/>
        <end position="11"/>
    </location>
</feature>
<keyword evidence="4" id="KW-1185">Reference proteome</keyword>
<dbReference type="OrthoDB" id="10068090at2759"/>
<protein>
    <submittedName>
        <fullName evidence="3">Uncharacterized protein</fullName>
    </submittedName>
</protein>
<keyword evidence="2" id="KW-0812">Transmembrane</keyword>
<organism evidence="3 4">
    <name type="scientific">Dissostichus mawsoni</name>
    <name type="common">Antarctic cod</name>
    <dbReference type="NCBI Taxonomy" id="36200"/>
    <lineage>
        <taxon>Eukaryota</taxon>
        <taxon>Metazoa</taxon>
        <taxon>Chordata</taxon>
        <taxon>Craniata</taxon>
        <taxon>Vertebrata</taxon>
        <taxon>Euteleostomi</taxon>
        <taxon>Actinopterygii</taxon>
        <taxon>Neopterygii</taxon>
        <taxon>Teleostei</taxon>
        <taxon>Neoteleostei</taxon>
        <taxon>Acanthomorphata</taxon>
        <taxon>Eupercaria</taxon>
        <taxon>Perciformes</taxon>
        <taxon>Notothenioidei</taxon>
        <taxon>Nototheniidae</taxon>
        <taxon>Dissostichus</taxon>
    </lineage>
</organism>
<evidence type="ECO:0000313" key="3">
    <source>
        <dbReference type="EMBL" id="KAF3841960.1"/>
    </source>
</evidence>
<dbReference type="AlphaFoldDB" id="A0A7J5XY03"/>
<reference evidence="3 4" key="1">
    <citation type="submission" date="2020-03" db="EMBL/GenBank/DDBJ databases">
        <title>Dissostichus mawsoni Genome sequencing and assembly.</title>
        <authorList>
            <person name="Park H."/>
        </authorList>
    </citation>
    <scope>NUCLEOTIDE SEQUENCE [LARGE SCALE GENOMIC DNA]</scope>
    <source>
        <strain evidence="3">DM0001</strain>
        <tissue evidence="3">Muscle</tissue>
    </source>
</reference>
<feature type="compositionally biased region" description="Basic and acidic residues" evidence="1">
    <location>
        <begin position="14"/>
        <end position="32"/>
    </location>
</feature>
<gene>
    <name evidence="3" type="ORF">F7725_023911</name>
</gene>
<proteinExistence type="predicted"/>
<accession>A0A7J5XY03</accession>
<name>A0A7J5XY03_DISMA</name>
<dbReference type="EMBL" id="JAAKFY010000019">
    <property type="protein sequence ID" value="KAF3841960.1"/>
    <property type="molecule type" value="Genomic_DNA"/>
</dbReference>
<feature type="region of interest" description="Disordered" evidence="1">
    <location>
        <begin position="1"/>
        <end position="32"/>
    </location>
</feature>
<keyword evidence="2" id="KW-0472">Membrane</keyword>
<sequence length="152" mass="16888">MHYNWSDQQSGGKDGADRTRARWSDREKEREQTAHWKGLAPVCFRKWRVSSSDRANLQSQLSTCTGVLPANLEAMVAAYEGGGDMVWSSSFCLSGLPGSELGGEGGRRSYRHVMERCVDCGSVLYLLMMMVVMMMMLSLHTIAMVMVQAGVQ</sequence>
<evidence type="ECO:0000313" key="4">
    <source>
        <dbReference type="Proteomes" id="UP000518266"/>
    </source>
</evidence>
<evidence type="ECO:0000256" key="1">
    <source>
        <dbReference type="SAM" id="MobiDB-lite"/>
    </source>
</evidence>